<dbReference type="NCBIfam" id="TIGR00138">
    <property type="entry name" value="rsmG_gidB"/>
    <property type="match status" value="1"/>
</dbReference>
<feature type="binding site" evidence="6">
    <location>
        <position position="121"/>
    </location>
    <ligand>
        <name>S-adenosyl-L-methionine</name>
        <dbReference type="ChEBI" id="CHEBI:59789"/>
    </ligand>
</feature>
<feature type="binding site" evidence="6">
    <location>
        <position position="57"/>
    </location>
    <ligand>
        <name>S-adenosyl-L-methionine</name>
        <dbReference type="ChEBI" id="CHEBI:59789"/>
    </ligand>
</feature>
<feature type="binding site" evidence="6">
    <location>
        <begin position="107"/>
        <end position="108"/>
    </location>
    <ligand>
        <name>S-adenosyl-L-methionine</name>
        <dbReference type="ChEBI" id="CHEBI:59789"/>
    </ligand>
</feature>
<dbReference type="HAMAP" id="MF_00074">
    <property type="entry name" value="16SrRNA_methyltr_G"/>
    <property type="match status" value="1"/>
</dbReference>
<organism evidence="7 8">
    <name type="scientific">Oceanicola granulosus (strain ATCC BAA-861 / DSM 15982 / KCTC 12143 / HTCC2516)</name>
    <dbReference type="NCBI Taxonomy" id="314256"/>
    <lineage>
        <taxon>Bacteria</taxon>
        <taxon>Pseudomonadati</taxon>
        <taxon>Pseudomonadota</taxon>
        <taxon>Alphaproteobacteria</taxon>
        <taxon>Rhodobacterales</taxon>
        <taxon>Roseobacteraceae</taxon>
        <taxon>Oceanicola</taxon>
    </lineage>
</organism>
<name>Q2CJU0_OCEGH</name>
<keyword evidence="2 6" id="KW-0698">rRNA processing</keyword>
<evidence type="ECO:0000313" key="8">
    <source>
        <dbReference type="Proteomes" id="UP000003635"/>
    </source>
</evidence>
<dbReference type="HOGENOM" id="CLU_065341_1_1_5"/>
<dbReference type="Proteomes" id="UP000003635">
    <property type="component" value="Unassembled WGS sequence"/>
</dbReference>
<reference evidence="7 8" key="1">
    <citation type="journal article" date="2010" name="J. Bacteriol.">
        <title>Genome sequences of Oceanicola granulosus HTCC2516(T) and Oceanicola batsensis HTCC2597(TDelta).</title>
        <authorList>
            <person name="Thrash J.C."/>
            <person name="Cho J.C."/>
            <person name="Vergin K.L."/>
            <person name="Giovannoni S.J."/>
        </authorList>
    </citation>
    <scope>NUCLEOTIDE SEQUENCE [LARGE SCALE GENOMIC DNA]</scope>
    <source>
        <strain evidence="8">ATCC BAA-861 / DSM 15982 / KCTC 12143 / HTCC2516</strain>
    </source>
</reference>
<dbReference type="GO" id="GO:0070043">
    <property type="term" value="F:rRNA (guanine-N7-)-methyltransferase activity"/>
    <property type="evidence" value="ECO:0007669"/>
    <property type="project" value="UniProtKB-UniRule"/>
</dbReference>
<evidence type="ECO:0000256" key="5">
    <source>
        <dbReference type="ARBA" id="ARBA00022691"/>
    </source>
</evidence>
<dbReference type="STRING" id="314256.OG2516_11316"/>
<feature type="binding site" evidence="6">
    <location>
        <position position="52"/>
    </location>
    <ligand>
        <name>S-adenosyl-L-methionine</name>
        <dbReference type="ChEBI" id="CHEBI:59789"/>
    </ligand>
</feature>
<evidence type="ECO:0000313" key="7">
    <source>
        <dbReference type="EMBL" id="EAR53049.1"/>
    </source>
</evidence>
<evidence type="ECO:0000256" key="1">
    <source>
        <dbReference type="ARBA" id="ARBA00022490"/>
    </source>
</evidence>
<dbReference type="InterPro" id="IPR029063">
    <property type="entry name" value="SAM-dependent_MTases_sf"/>
</dbReference>
<dbReference type="PIRSF" id="PIRSF003078">
    <property type="entry name" value="GidB"/>
    <property type="match status" value="1"/>
</dbReference>
<dbReference type="Pfam" id="PF02527">
    <property type="entry name" value="GidB"/>
    <property type="match status" value="1"/>
</dbReference>
<comment type="caution">
    <text evidence="7">The sequence shown here is derived from an EMBL/GenBank/DDBJ whole genome shotgun (WGS) entry which is preliminary data.</text>
</comment>
<evidence type="ECO:0000256" key="4">
    <source>
        <dbReference type="ARBA" id="ARBA00022679"/>
    </source>
</evidence>
<dbReference type="EMBL" id="AAOT01000001">
    <property type="protein sequence ID" value="EAR53049.1"/>
    <property type="molecule type" value="Genomic_DNA"/>
</dbReference>
<dbReference type="AlphaFoldDB" id="Q2CJU0"/>
<keyword evidence="3 6" id="KW-0489">Methyltransferase</keyword>
<dbReference type="eggNOG" id="COG0357">
    <property type="taxonomic scope" value="Bacteria"/>
</dbReference>
<protein>
    <recommendedName>
        <fullName evidence="6">Ribosomal RNA small subunit methyltransferase G</fullName>
        <ecNumber evidence="6">2.1.1.170</ecNumber>
    </recommendedName>
    <alternativeName>
        <fullName evidence="6">16S rRNA 7-methylguanosine methyltransferase</fullName>
        <shortName evidence="6">16S rRNA m7G methyltransferase</shortName>
    </alternativeName>
</protein>
<comment type="caution">
    <text evidence="6">Lacks conserved residue(s) required for the propagation of feature annotation.</text>
</comment>
<keyword evidence="4 6" id="KW-0808">Transferase</keyword>
<dbReference type="PANTHER" id="PTHR31760">
    <property type="entry name" value="S-ADENOSYL-L-METHIONINE-DEPENDENT METHYLTRANSFERASES SUPERFAMILY PROTEIN"/>
    <property type="match status" value="1"/>
</dbReference>
<dbReference type="InterPro" id="IPR003682">
    <property type="entry name" value="rRNA_ssu_MeTfrase_G"/>
</dbReference>
<evidence type="ECO:0000256" key="3">
    <source>
        <dbReference type="ARBA" id="ARBA00022603"/>
    </source>
</evidence>
<gene>
    <name evidence="6" type="primary">rsmG</name>
    <name evidence="7" type="ORF">OG2516_11316</name>
</gene>
<proteinExistence type="inferred from homology"/>
<evidence type="ECO:0000256" key="2">
    <source>
        <dbReference type="ARBA" id="ARBA00022552"/>
    </source>
</evidence>
<evidence type="ECO:0000256" key="6">
    <source>
        <dbReference type="HAMAP-Rule" id="MF_00074"/>
    </source>
</evidence>
<comment type="similarity">
    <text evidence="6">Belongs to the methyltransferase superfamily. RNA methyltransferase RsmG family.</text>
</comment>
<keyword evidence="1 6" id="KW-0963">Cytoplasm</keyword>
<dbReference type="EC" id="2.1.1.170" evidence="6"/>
<keyword evidence="8" id="KW-1185">Reference proteome</keyword>
<keyword evidence="5 6" id="KW-0949">S-adenosyl-L-methionine</keyword>
<dbReference type="Gene3D" id="3.40.50.150">
    <property type="entry name" value="Vaccinia Virus protein VP39"/>
    <property type="match status" value="1"/>
</dbReference>
<dbReference type="GO" id="GO:0005829">
    <property type="term" value="C:cytosol"/>
    <property type="evidence" value="ECO:0007669"/>
    <property type="project" value="TreeGrafter"/>
</dbReference>
<accession>Q2CJU0</accession>
<dbReference type="SUPFAM" id="SSF53335">
    <property type="entry name" value="S-adenosyl-L-methionine-dependent methyltransferases"/>
    <property type="match status" value="1"/>
</dbReference>
<dbReference type="PANTHER" id="PTHR31760:SF0">
    <property type="entry name" value="S-ADENOSYL-L-METHIONINE-DEPENDENT METHYLTRANSFERASES SUPERFAMILY PROTEIN"/>
    <property type="match status" value="1"/>
</dbReference>
<comment type="function">
    <text evidence="6">Specifically methylates the N7 position of guanine in position 527 of 16S rRNA.</text>
</comment>
<sequence length="188" mass="20539">MTEFAQLVAKWNPRINLVSKGSLADLHDRHIADSIQLYRHIPPEVESWADLGSGGGFPGIILAILAKGTRSSPIEVTLVESDQRKATFLRTASRQLDLAVNVATSRIEDLPPMNAHGLSARALAPLTKLLDYAARHLSPDGFALFPKGETAAKEIATAEADWSFDLEQIPSITNPEAVILKLKRIKRV</sequence>
<comment type="catalytic activity">
    <reaction evidence="6">
        <text>guanosine(527) in 16S rRNA + S-adenosyl-L-methionine = N(7)-methylguanosine(527) in 16S rRNA + S-adenosyl-L-homocysteine</text>
        <dbReference type="Rhea" id="RHEA:42732"/>
        <dbReference type="Rhea" id="RHEA-COMP:10209"/>
        <dbReference type="Rhea" id="RHEA-COMP:10210"/>
        <dbReference type="ChEBI" id="CHEBI:57856"/>
        <dbReference type="ChEBI" id="CHEBI:59789"/>
        <dbReference type="ChEBI" id="CHEBI:74269"/>
        <dbReference type="ChEBI" id="CHEBI:74480"/>
        <dbReference type="EC" id="2.1.1.170"/>
    </reaction>
</comment>
<comment type="subcellular location">
    <subcellularLocation>
        <location evidence="6">Cytoplasm</location>
    </subcellularLocation>
</comment>